<evidence type="ECO:0000313" key="2">
    <source>
        <dbReference type="Proteomes" id="UP001239462"/>
    </source>
</evidence>
<proteinExistence type="predicted"/>
<dbReference type="Proteomes" id="UP001239462">
    <property type="component" value="Unassembled WGS sequence"/>
</dbReference>
<evidence type="ECO:0008006" key="3">
    <source>
        <dbReference type="Google" id="ProtNLM"/>
    </source>
</evidence>
<organism evidence="1 2">
    <name type="scientific">Roseiconus lacunae</name>
    <dbReference type="NCBI Taxonomy" id="2605694"/>
    <lineage>
        <taxon>Bacteria</taxon>
        <taxon>Pseudomonadati</taxon>
        <taxon>Planctomycetota</taxon>
        <taxon>Planctomycetia</taxon>
        <taxon>Pirellulales</taxon>
        <taxon>Pirellulaceae</taxon>
        <taxon>Roseiconus</taxon>
    </lineage>
</organism>
<accession>A0ABT7PSP1</accession>
<comment type="caution">
    <text evidence="1">The sequence shown here is derived from an EMBL/GenBank/DDBJ whole genome shotgun (WGS) entry which is preliminary data.</text>
</comment>
<sequence length="195" mass="21160">MNNLLGSLSLSVSLLFIGVLTAQDGPIYKLGQSVDLDARAPDVDVTQAVPRPGHESILSRLEITPSYGSSPPSYFVSGRVVSDNTGSGVERAALFVGPDGKAPLLAGMTNSDGEFKFRLWIKEDQRSPALAVTPDFDGFLYVGGYPSKTYRNRLRLMSGYSVRYKLSDLAKHIGVRIVVNPEWQDYNAESETDGG</sequence>
<name>A0ABT7PSP1_9BACT</name>
<evidence type="ECO:0000313" key="1">
    <source>
        <dbReference type="EMBL" id="MDM4019506.1"/>
    </source>
</evidence>
<reference evidence="1 2" key="1">
    <citation type="submission" date="2023-06" db="EMBL/GenBank/DDBJ databases">
        <title>Roseiconus lacunae JC819 isolated from Gulf of Mannar region, Tamil Nadu.</title>
        <authorList>
            <person name="Pk S."/>
            <person name="Ch S."/>
            <person name="Ch V.R."/>
        </authorList>
    </citation>
    <scope>NUCLEOTIDE SEQUENCE [LARGE SCALE GENOMIC DNA]</scope>
    <source>
        <strain evidence="1 2">JC819</strain>
    </source>
</reference>
<dbReference type="RefSeq" id="WP_289167631.1">
    <property type="nucleotide sequence ID" value="NZ_JASZZN010000089.1"/>
</dbReference>
<keyword evidence="2" id="KW-1185">Reference proteome</keyword>
<gene>
    <name evidence="1" type="ORF">QTN89_28900</name>
</gene>
<dbReference type="EMBL" id="JASZZN010000089">
    <property type="protein sequence ID" value="MDM4019506.1"/>
    <property type="molecule type" value="Genomic_DNA"/>
</dbReference>
<protein>
    <recommendedName>
        <fullName evidence="3">Carboxypeptidase regulatory-like domain-containing protein</fullName>
    </recommendedName>
</protein>